<dbReference type="InterPro" id="IPR055378">
    <property type="entry name" value="GH3_C"/>
</dbReference>
<dbReference type="Bgee" id="ENSDARG00000055569">
    <property type="expression patterns" value="Expressed in proliferative region and 25 other cell types or tissues"/>
</dbReference>
<dbReference type="InterPro" id="IPR055377">
    <property type="entry name" value="GH3_M"/>
</dbReference>
<dbReference type="eggNOG" id="ENOG502QPMW">
    <property type="taxonomic scope" value="Eukaryota"/>
</dbReference>
<dbReference type="STRING" id="7955.ENSDARP00000122067"/>
<evidence type="ECO:0000313" key="4">
    <source>
        <dbReference type="Ensembl" id="ENSDARP00000122067"/>
    </source>
</evidence>
<dbReference type="GO" id="GO:0016881">
    <property type="term" value="F:acid-amino acid ligase activity"/>
    <property type="evidence" value="ECO:0000318"/>
    <property type="project" value="GO_Central"/>
</dbReference>
<keyword evidence="1" id="KW-0732">Signal</keyword>
<dbReference type="FunCoup" id="F1QSN8">
    <property type="interactions" value="22"/>
</dbReference>
<protein>
    <submittedName>
        <fullName evidence="4">GH3 domain-containing</fullName>
    </submittedName>
</protein>
<evidence type="ECO:0000259" key="3">
    <source>
        <dbReference type="Pfam" id="PF23572"/>
    </source>
</evidence>
<accession>A0A8M2B258</accession>
<dbReference type="OMA" id="HECCNCL"/>
<dbReference type="SMR" id="F1QSN8"/>
<feature type="signal peptide" evidence="1">
    <location>
        <begin position="1"/>
        <end position="22"/>
    </location>
</feature>
<dbReference type="PROSITE" id="PS51257">
    <property type="entry name" value="PROKAR_LIPOPROTEIN"/>
    <property type="match status" value="1"/>
</dbReference>
<dbReference type="Pfam" id="PF23571">
    <property type="entry name" value="GH3_M"/>
    <property type="match status" value="1"/>
</dbReference>
<dbReference type="HOGENOM" id="CLU_016249_3_2_1"/>
<dbReference type="Pfam" id="PF23572">
    <property type="entry name" value="GH3_C"/>
    <property type="match status" value="1"/>
</dbReference>
<feature type="domain" description="GH3 C-terminal" evidence="3">
    <location>
        <begin position="488"/>
        <end position="603"/>
    </location>
</feature>
<evidence type="ECO:0000313" key="5">
    <source>
        <dbReference type="ZFIN" id="ZDB-GENE-050208-165"/>
    </source>
</evidence>
<dbReference type="EMBL" id="CR354395">
    <property type="status" value="NOT_ANNOTATED_CDS"/>
    <property type="molecule type" value="Genomic_DNA"/>
</dbReference>
<dbReference type="PANTHER" id="PTHR31901:SF9">
    <property type="entry name" value="GH3 DOMAIN-CONTAINING PROTEIN"/>
    <property type="match status" value="1"/>
</dbReference>
<dbReference type="AGR" id="ZFIN:ZDB-GENE-050208-165"/>
<gene>
    <name evidence="4 5" type="primary">ghdc</name>
</gene>
<evidence type="ECO:0000256" key="1">
    <source>
        <dbReference type="SAM" id="SignalP"/>
    </source>
</evidence>
<dbReference type="InterPro" id="IPR004993">
    <property type="entry name" value="GH3"/>
</dbReference>
<proteinExistence type="predicted"/>
<evidence type="ECO:0000259" key="2">
    <source>
        <dbReference type="Pfam" id="PF23571"/>
    </source>
</evidence>
<dbReference type="ZFIN" id="ZDB-GENE-050208-165">
    <property type="gene designation" value="ghdc"/>
</dbReference>
<dbReference type="GeneTree" id="ENSGT00390000016401"/>
<dbReference type="AlphaFoldDB" id="F1QSN8"/>
<dbReference type="PhylomeDB" id="F1QSN8"/>
<dbReference type="Ensembl" id="ENSDART00000133895.2">
    <property type="protein sequence ID" value="ENSDARP00000122067.1"/>
    <property type="gene ID" value="ENSDARG00000055569.7"/>
</dbReference>
<dbReference type="OrthoDB" id="10004661at2759"/>
<feature type="chain" id="PRO_5043302913" evidence="1">
    <location>
        <begin position="23"/>
        <end position="614"/>
    </location>
</feature>
<reference evidence="4" key="2">
    <citation type="journal article" date="2013" name="Nature">
        <title>The zebrafish reference genome sequence and its relationship to the human genome.</title>
        <authorList>
            <consortium name="Genome Reference Consortium Zebrafish"/>
            <person name="Howe K."/>
            <person name="Clark M.D."/>
            <person name="Torroja C.F."/>
            <person name="Torrance J."/>
            <person name="Berthelot C."/>
            <person name="Muffato M."/>
            <person name="Collins J.E."/>
            <person name="Humphray S."/>
            <person name="McLaren K."/>
            <person name="Matthews L."/>
            <person name="McLaren S."/>
            <person name="Sealy I."/>
            <person name="Caccamo M."/>
            <person name="Churcher C."/>
            <person name="Scott C."/>
            <person name="Barrett J.C."/>
            <person name="Koch R."/>
            <person name="Rauch G.J."/>
            <person name="White S."/>
            <person name="Chow W."/>
            <person name="Kilian B."/>
            <person name="Quintais L.T."/>
            <person name="Guerra-Assuncao J.A."/>
            <person name="Zhou Y."/>
            <person name="Gu Y."/>
            <person name="Yen J."/>
            <person name="Vogel J.H."/>
            <person name="Eyre T."/>
            <person name="Redmond S."/>
            <person name="Banerjee R."/>
            <person name="Chi J."/>
            <person name="Fu B."/>
            <person name="Langley E."/>
            <person name="Maguire S.F."/>
            <person name="Laird G.K."/>
            <person name="Lloyd D."/>
            <person name="Kenyon E."/>
            <person name="Donaldson S."/>
            <person name="Sehra H."/>
            <person name="Almeida-King J."/>
            <person name="Loveland J."/>
            <person name="Trevanion S."/>
            <person name="Jones M."/>
            <person name="Quail M."/>
            <person name="Willey D."/>
            <person name="Hunt A."/>
            <person name="Burton J."/>
            <person name="Sims S."/>
            <person name="McLay K."/>
            <person name="Plumb B."/>
            <person name="Davis J."/>
            <person name="Clee C."/>
            <person name="Oliver K."/>
            <person name="Clark R."/>
            <person name="Riddle C."/>
            <person name="Elliot D."/>
            <person name="Eliott D."/>
            <person name="Threadgold G."/>
            <person name="Harden G."/>
            <person name="Ware D."/>
            <person name="Begum S."/>
            <person name="Mortimore B."/>
            <person name="Mortimer B."/>
            <person name="Kerry G."/>
            <person name="Heath P."/>
            <person name="Phillimore B."/>
            <person name="Tracey A."/>
            <person name="Corby N."/>
            <person name="Dunn M."/>
            <person name="Johnson C."/>
            <person name="Wood J."/>
            <person name="Clark S."/>
            <person name="Pelan S."/>
            <person name="Griffiths G."/>
            <person name="Smith M."/>
            <person name="Glithero R."/>
            <person name="Howden P."/>
            <person name="Barker N."/>
            <person name="Lloyd C."/>
            <person name="Stevens C."/>
            <person name="Harley J."/>
            <person name="Holt K."/>
            <person name="Panagiotidis G."/>
            <person name="Lovell J."/>
            <person name="Beasley H."/>
            <person name="Henderson C."/>
            <person name="Gordon D."/>
            <person name="Auger K."/>
            <person name="Wright D."/>
            <person name="Collins J."/>
            <person name="Raisen C."/>
            <person name="Dyer L."/>
            <person name="Leung K."/>
            <person name="Robertson L."/>
            <person name="Ambridge K."/>
            <person name="Leongamornlert D."/>
            <person name="McGuire S."/>
            <person name="Gilderthorp R."/>
            <person name="Griffiths C."/>
            <person name="Manthravadi D."/>
            <person name="Nichol S."/>
            <person name="Barker G."/>
            <person name="Whitehead S."/>
            <person name="Kay M."/>
            <person name="Brown J."/>
            <person name="Murnane C."/>
            <person name="Gray E."/>
            <person name="Humphries M."/>
            <person name="Sycamore N."/>
            <person name="Barker D."/>
            <person name="Saunders D."/>
            <person name="Wallis J."/>
            <person name="Babbage A."/>
            <person name="Hammond S."/>
            <person name="Mashreghi-Mohammadi M."/>
            <person name="Barr L."/>
            <person name="Martin S."/>
            <person name="Wray P."/>
            <person name="Ellington A."/>
            <person name="Matthews N."/>
            <person name="Ellwood M."/>
            <person name="Woodmansey R."/>
            <person name="Clark G."/>
            <person name="Cooper J."/>
            <person name="Cooper J."/>
            <person name="Tromans A."/>
            <person name="Grafham D."/>
            <person name="Skuce C."/>
            <person name="Pandian R."/>
            <person name="Andrews R."/>
            <person name="Harrison E."/>
            <person name="Kimberley A."/>
            <person name="Garnett J."/>
            <person name="Fosker N."/>
            <person name="Hall R."/>
            <person name="Garner P."/>
            <person name="Kelly D."/>
            <person name="Bird C."/>
            <person name="Palmer S."/>
            <person name="Gehring I."/>
            <person name="Berger A."/>
            <person name="Dooley C.M."/>
            <person name="Ersan-Urun Z."/>
            <person name="Eser C."/>
            <person name="Geiger H."/>
            <person name="Geisler M."/>
            <person name="Karotki L."/>
            <person name="Kirn A."/>
            <person name="Konantz J."/>
            <person name="Konantz M."/>
            <person name="Oberlander M."/>
            <person name="Rudolph-Geiger S."/>
            <person name="Teucke M."/>
            <person name="Lanz C."/>
            <person name="Raddatz G."/>
            <person name="Osoegawa K."/>
            <person name="Zhu B."/>
            <person name="Rapp A."/>
            <person name="Widaa S."/>
            <person name="Langford C."/>
            <person name="Yang F."/>
            <person name="Schuster S.C."/>
            <person name="Carter N.P."/>
            <person name="Harrow J."/>
            <person name="Ning Z."/>
            <person name="Herrero J."/>
            <person name="Searle S.M."/>
            <person name="Enright A."/>
            <person name="Geisler R."/>
            <person name="Plasterk R.H."/>
            <person name="Lee C."/>
            <person name="Westerfield M."/>
            <person name="de Jong P.J."/>
            <person name="Zon L.I."/>
            <person name="Postlethwait J.H."/>
            <person name="Nusslein-Volhard C."/>
            <person name="Hubbard T.J."/>
            <person name="Roest Crollius H."/>
            <person name="Rogers J."/>
            <person name="Stemple D.L."/>
        </authorList>
    </citation>
    <scope>NUCLEOTIDE SEQUENCE [LARGE SCALE GENOMIC DNA]</scope>
    <source>
        <strain evidence="4">Tuebingen</strain>
    </source>
</reference>
<dbReference type="GO" id="GO:0005737">
    <property type="term" value="C:cytoplasm"/>
    <property type="evidence" value="ECO:0000318"/>
    <property type="project" value="GO_Central"/>
</dbReference>
<feature type="domain" description="GH3 middle" evidence="2">
    <location>
        <begin position="396"/>
        <end position="468"/>
    </location>
</feature>
<dbReference type="Pfam" id="PF03321">
    <property type="entry name" value="GH3"/>
    <property type="match status" value="1"/>
</dbReference>
<reference evidence="4" key="1">
    <citation type="submission" date="2011-07" db="UniProtKB">
        <authorList>
            <consortium name="Ensembl"/>
        </authorList>
    </citation>
    <scope>IDENTIFICATION</scope>
    <source>
        <strain evidence="4">Tuebingen</strain>
    </source>
</reference>
<sequence>MHTYRLWVILPICIALLAVTAACAPVGLLPLCLCTMALLWKIKIENRSLLSLLTQYVAMKSVGWLGNRQRNRMEKDTQEIRRVQEETLLRRLRKHSDTVYGKLYDFSSIKDTETFKQRHPVTNYDHYEKFVDRVAKGEQKVLISESPLILAMTSGTSGSSRMLLSTKDTNTDFFLQGVTVCLDVMRRAFPATECLQKTLKLFYSPLIRQSEAGIPIGPNSSTPASSRHMLHLYTTPALVYQVPYERDALYLHLLFGLKDRNLGMLESNFCSTIFYAFRALEEHWRDLVMDVEVGMISSALNLEADVRCALEKLMKPDPERAAELTAQFEEGFEGIALRLWPQLHLVLAVDSGSNQIYGEMLRQHYCKDVPFYSPFYAATEGLIGVNLWPLQERRQYLLCPRSMFCEFIPEEDLESDQPKTLLMEQLKEGHSYELLVTNASGLFRYRIGDIVKVVGFHNQCPKVEFQYRRGQMLNVRGEKVSESLFLGALKRAVMQWPGARLIDYSCVESGILGNASGIAQPHYLVFVELKGLRNLSEEQRYKLDQSLQEDSSIYKSYRIKGSIGPMRVQLVRNGTFKELKDHMMAFSSVSSNTFKMQRVIRRKEFADFLLQRAL</sequence>
<name>F1QSN8_DANRE</name>
<dbReference type="PaxDb" id="7955-ENSDARP00000122067"/>
<dbReference type="PANTHER" id="PTHR31901">
    <property type="entry name" value="GH3 DOMAIN-CONTAINING PROTEIN"/>
    <property type="match status" value="1"/>
</dbReference>
<organism evidence="4">
    <name type="scientific">Danio rerio</name>
    <name type="common">Zebrafish</name>
    <name type="synonym">Brachydanio rerio</name>
    <dbReference type="NCBI Taxonomy" id="7955"/>
    <lineage>
        <taxon>Eukaryota</taxon>
        <taxon>Metazoa</taxon>
        <taxon>Chordata</taxon>
        <taxon>Craniata</taxon>
        <taxon>Vertebrata</taxon>
        <taxon>Euteleostomi</taxon>
        <taxon>Actinopterygii</taxon>
        <taxon>Neopterygii</taxon>
        <taxon>Teleostei</taxon>
        <taxon>Ostariophysi</taxon>
        <taxon>Cypriniformes</taxon>
        <taxon>Danionidae</taxon>
        <taxon>Danioninae</taxon>
        <taxon>Danio</taxon>
    </lineage>
</organism>
<accession>F1QSN8</accession>